<keyword evidence="5" id="KW-0539">Nucleus</keyword>
<reference evidence="7 8" key="1">
    <citation type="submission" date="2024-08" db="EMBL/GenBank/DDBJ databases">
        <title>Insights into the chromosomal genome structure of Flemingia macrophylla.</title>
        <authorList>
            <person name="Ding Y."/>
            <person name="Zhao Y."/>
            <person name="Bi W."/>
            <person name="Wu M."/>
            <person name="Zhao G."/>
            <person name="Gong Y."/>
            <person name="Li W."/>
            <person name="Zhang P."/>
        </authorList>
    </citation>
    <scope>NUCLEOTIDE SEQUENCE [LARGE SCALE GENOMIC DNA]</scope>
    <source>
        <strain evidence="7">DYQJB</strain>
        <tissue evidence="7">Leaf</tissue>
    </source>
</reference>
<keyword evidence="8" id="KW-1185">Reference proteome</keyword>
<evidence type="ECO:0000256" key="3">
    <source>
        <dbReference type="ARBA" id="ARBA00023125"/>
    </source>
</evidence>
<sequence length="395" mass="44637">MEERNDGEKLDEFMLPGFRFHPTDEELVGFYLKRKIQQRPLSIELIKQLDIYKYDPWDLPKLASTGEKEWYFYCPRDRKYRNSARPNRVTGAGFWKATGTDRPIYSLEGSKCIGLKKSLVFYKGRAAKGIKTDWMMHEFRLPSLTPSSSSTISTWTRPYLLTIFKKTNATAQRALSHSWVSPLPETTTSDMLTTNIKHSNQFFPANMPLTKKTRLASQFCTFNHDDTQQSTTSSSTPCPLDVVASYNKPIINPLVYKPFDRLPISNGDLSTGPIFSSPLETTTCAKSSMEYVSSLLSSTSFSVLGQFSKTCEGTTTNFGGLLEQSNGYHIPLPRDMQGTIGNHYGNVKIPNYANVPRVDDQQLDVRSIGFPFTMPFNIGDAWNSNLHWDSSSLSL</sequence>
<evidence type="ECO:0000256" key="2">
    <source>
        <dbReference type="ARBA" id="ARBA00023015"/>
    </source>
</evidence>
<name>A0ABD1N8P9_9FABA</name>
<evidence type="ECO:0000259" key="6">
    <source>
        <dbReference type="PROSITE" id="PS51005"/>
    </source>
</evidence>
<dbReference type="SUPFAM" id="SSF101941">
    <property type="entry name" value="NAC domain"/>
    <property type="match status" value="1"/>
</dbReference>
<keyword evidence="4" id="KW-0804">Transcription</keyword>
<dbReference type="Pfam" id="PF02365">
    <property type="entry name" value="NAM"/>
    <property type="match status" value="1"/>
</dbReference>
<evidence type="ECO:0000256" key="4">
    <source>
        <dbReference type="ARBA" id="ARBA00023163"/>
    </source>
</evidence>
<evidence type="ECO:0000256" key="1">
    <source>
        <dbReference type="ARBA" id="ARBA00004123"/>
    </source>
</evidence>
<dbReference type="Gene3D" id="2.170.150.80">
    <property type="entry name" value="NAC domain"/>
    <property type="match status" value="1"/>
</dbReference>
<dbReference type="GO" id="GO:0099402">
    <property type="term" value="P:plant organ development"/>
    <property type="evidence" value="ECO:0007669"/>
    <property type="project" value="UniProtKB-ARBA"/>
</dbReference>
<dbReference type="PROSITE" id="PS51005">
    <property type="entry name" value="NAC"/>
    <property type="match status" value="1"/>
</dbReference>
<dbReference type="AlphaFoldDB" id="A0ABD1N8P9"/>
<accession>A0ABD1N8P9</accession>
<gene>
    <name evidence="7" type="ORF">Fmac_005767</name>
</gene>
<dbReference type="InterPro" id="IPR036093">
    <property type="entry name" value="NAC_dom_sf"/>
</dbReference>
<keyword evidence="3" id="KW-0238">DNA-binding</keyword>
<dbReference type="InterPro" id="IPR003441">
    <property type="entry name" value="NAC-dom"/>
</dbReference>
<dbReference type="FunFam" id="2.170.150.80:FF:000007">
    <property type="entry name" value="NAC domain-containing protein 35"/>
    <property type="match status" value="1"/>
</dbReference>
<comment type="caution">
    <text evidence="7">The sequence shown here is derived from an EMBL/GenBank/DDBJ whole genome shotgun (WGS) entry which is preliminary data.</text>
</comment>
<dbReference type="PANTHER" id="PTHR31744:SF77">
    <property type="entry name" value="PROTEIN FEZ"/>
    <property type="match status" value="1"/>
</dbReference>
<dbReference type="PANTHER" id="PTHR31744">
    <property type="entry name" value="PROTEIN CUP-SHAPED COTYLEDON 2-RELATED"/>
    <property type="match status" value="1"/>
</dbReference>
<dbReference type="Proteomes" id="UP001603857">
    <property type="component" value="Unassembled WGS sequence"/>
</dbReference>
<feature type="domain" description="NAC" evidence="6">
    <location>
        <begin position="14"/>
        <end position="166"/>
    </location>
</feature>
<comment type="subcellular location">
    <subcellularLocation>
        <location evidence="1">Nucleus</location>
    </subcellularLocation>
</comment>
<proteinExistence type="predicted"/>
<protein>
    <recommendedName>
        <fullName evidence="6">NAC domain-containing protein</fullName>
    </recommendedName>
</protein>
<dbReference type="GO" id="GO:0003677">
    <property type="term" value="F:DNA binding"/>
    <property type="evidence" value="ECO:0007669"/>
    <property type="project" value="UniProtKB-KW"/>
</dbReference>
<keyword evidence="2" id="KW-0805">Transcription regulation</keyword>
<dbReference type="GO" id="GO:0005634">
    <property type="term" value="C:nucleus"/>
    <property type="evidence" value="ECO:0007669"/>
    <property type="project" value="UniProtKB-SubCell"/>
</dbReference>
<evidence type="ECO:0000313" key="8">
    <source>
        <dbReference type="Proteomes" id="UP001603857"/>
    </source>
</evidence>
<evidence type="ECO:0000256" key="5">
    <source>
        <dbReference type="ARBA" id="ARBA00023242"/>
    </source>
</evidence>
<organism evidence="7 8">
    <name type="scientific">Flemingia macrophylla</name>
    <dbReference type="NCBI Taxonomy" id="520843"/>
    <lineage>
        <taxon>Eukaryota</taxon>
        <taxon>Viridiplantae</taxon>
        <taxon>Streptophyta</taxon>
        <taxon>Embryophyta</taxon>
        <taxon>Tracheophyta</taxon>
        <taxon>Spermatophyta</taxon>
        <taxon>Magnoliopsida</taxon>
        <taxon>eudicotyledons</taxon>
        <taxon>Gunneridae</taxon>
        <taxon>Pentapetalae</taxon>
        <taxon>rosids</taxon>
        <taxon>fabids</taxon>
        <taxon>Fabales</taxon>
        <taxon>Fabaceae</taxon>
        <taxon>Papilionoideae</taxon>
        <taxon>50 kb inversion clade</taxon>
        <taxon>NPAAA clade</taxon>
        <taxon>indigoferoid/millettioid clade</taxon>
        <taxon>Phaseoleae</taxon>
        <taxon>Flemingia</taxon>
    </lineage>
</organism>
<evidence type="ECO:0000313" key="7">
    <source>
        <dbReference type="EMBL" id="KAL2344482.1"/>
    </source>
</evidence>
<dbReference type="EMBL" id="JBGMDY010000002">
    <property type="protein sequence ID" value="KAL2344482.1"/>
    <property type="molecule type" value="Genomic_DNA"/>
</dbReference>